<name>A0A8T1TXY1_9STRA</name>
<gene>
    <name evidence="1" type="ORF">JG687_00014027</name>
</gene>
<dbReference type="EMBL" id="JAENGZ010001087">
    <property type="protein sequence ID" value="KAG6950797.1"/>
    <property type="molecule type" value="Genomic_DNA"/>
</dbReference>
<sequence length="52" mass="5963">MKARRCKLQGAATVLWYSSYSGSKHSKLFKSDFSIIGWERPMNTGNHLQTFP</sequence>
<reference evidence="1" key="1">
    <citation type="submission" date="2021-01" db="EMBL/GenBank/DDBJ databases">
        <title>Phytophthora aleatoria, a newly-described species from Pinus radiata is distinct from Phytophthora cactorum isolates based on comparative genomics.</title>
        <authorList>
            <person name="Mcdougal R."/>
            <person name="Panda P."/>
            <person name="Williams N."/>
            <person name="Studholme D.J."/>
        </authorList>
    </citation>
    <scope>NUCLEOTIDE SEQUENCE</scope>
    <source>
        <strain evidence="1">NZFS 3830</strain>
    </source>
</reference>
<evidence type="ECO:0000313" key="1">
    <source>
        <dbReference type="EMBL" id="KAG6950797.1"/>
    </source>
</evidence>
<proteinExistence type="predicted"/>
<accession>A0A8T1TXY1</accession>
<comment type="caution">
    <text evidence="1">The sequence shown here is derived from an EMBL/GenBank/DDBJ whole genome shotgun (WGS) entry which is preliminary data.</text>
</comment>
<evidence type="ECO:0000313" key="2">
    <source>
        <dbReference type="Proteomes" id="UP000688947"/>
    </source>
</evidence>
<protein>
    <submittedName>
        <fullName evidence="1">Uncharacterized protein</fullName>
    </submittedName>
</protein>
<organism evidence="1 2">
    <name type="scientific">Phytophthora cactorum</name>
    <dbReference type="NCBI Taxonomy" id="29920"/>
    <lineage>
        <taxon>Eukaryota</taxon>
        <taxon>Sar</taxon>
        <taxon>Stramenopiles</taxon>
        <taxon>Oomycota</taxon>
        <taxon>Peronosporomycetes</taxon>
        <taxon>Peronosporales</taxon>
        <taxon>Peronosporaceae</taxon>
        <taxon>Phytophthora</taxon>
    </lineage>
</organism>
<dbReference type="Proteomes" id="UP000688947">
    <property type="component" value="Unassembled WGS sequence"/>
</dbReference>
<dbReference type="AlphaFoldDB" id="A0A8T1TXY1"/>